<organism evidence="3 4">
    <name type="scientific">Dolosicoccus paucivorans</name>
    <dbReference type="NCBI Taxonomy" id="84521"/>
    <lineage>
        <taxon>Bacteria</taxon>
        <taxon>Bacillati</taxon>
        <taxon>Bacillota</taxon>
        <taxon>Bacilli</taxon>
        <taxon>Lactobacillales</taxon>
        <taxon>Aerococcaceae</taxon>
        <taxon>Dolosicoccus</taxon>
    </lineage>
</organism>
<evidence type="ECO:0000259" key="2">
    <source>
        <dbReference type="Pfam" id="PF07435"/>
    </source>
</evidence>
<dbReference type="OrthoDB" id="2382185at2"/>
<dbReference type="STRING" id="84521.SAMN04487994_103819"/>
<dbReference type="Pfam" id="PF07435">
    <property type="entry name" value="YycH"/>
    <property type="match status" value="1"/>
</dbReference>
<evidence type="ECO:0000256" key="1">
    <source>
        <dbReference type="SAM" id="Phobius"/>
    </source>
</evidence>
<dbReference type="EMBL" id="PNHE01000011">
    <property type="protein sequence ID" value="PMC58527.1"/>
    <property type="molecule type" value="Genomic_DNA"/>
</dbReference>
<dbReference type="InterPro" id="IPR009996">
    <property type="entry name" value="YycH"/>
</dbReference>
<gene>
    <name evidence="3" type="ORF">CJ205_03650</name>
</gene>
<protein>
    <recommendedName>
        <fullName evidence="2">Regulatory protein YycH domain-containing protein</fullName>
    </recommendedName>
</protein>
<dbReference type="Proteomes" id="UP000235682">
    <property type="component" value="Unassembled WGS sequence"/>
</dbReference>
<dbReference type="Gene3D" id="3.10.450.310">
    <property type="match status" value="1"/>
</dbReference>
<feature type="domain" description="Regulatory protein YycH" evidence="2">
    <location>
        <begin position="6"/>
        <end position="454"/>
    </location>
</feature>
<keyword evidence="1" id="KW-1133">Transmembrane helix</keyword>
<dbReference type="AlphaFoldDB" id="A0A2N6SN79"/>
<accession>A0A2N6SN79</accession>
<keyword evidence="1" id="KW-0472">Membrane</keyword>
<proteinExistence type="predicted"/>
<feature type="transmembrane region" description="Helical" evidence="1">
    <location>
        <begin position="9"/>
        <end position="27"/>
    </location>
</feature>
<sequence>MKRLSIDTIFLVFFFVLSLLFTYFLLFDLQILQEWISPDSTASHTVVHDEPEQALDETLNYYSVSDATLSDLLIPDHWYIYTDQTVHEVAECEAIDQLVKQLDDHPFVIDNFNIVQNDSTITHVLDHPHHQLNFAANIPLQLLGRWIQENDAPTRNFEVDRIVIEMEGDSVYFMNSQTGRFVRGFLNNKLDLKELETLAQHYQKDWIEVEQYQLANKDVYLPKASSTMTQKRYLLDKVPESLLVQAIFPTPNYVLSRDTEGNSETSNHQRTYQSYESTLTFNPETQILHLLKNSIVEPETLSQADAIVESFVPVKLYNYWKDSLKYTGTEQTTHYYRRYLDGYPIYSTQTGDDYGQITTKVFLPSAHQTEEYRFKMPTIILQAEISDERKEVKMASGPEVVDTLLNLGFTLDEIENIQLGYNWGSDMQQYQIVDLTPHWFIEINQKIYSLEELANENTLSDELATSHEGVE</sequence>
<evidence type="ECO:0000313" key="4">
    <source>
        <dbReference type="Proteomes" id="UP000235682"/>
    </source>
</evidence>
<keyword evidence="4" id="KW-1185">Reference proteome</keyword>
<evidence type="ECO:0000313" key="3">
    <source>
        <dbReference type="EMBL" id="PMC58527.1"/>
    </source>
</evidence>
<comment type="caution">
    <text evidence="3">The sequence shown here is derived from an EMBL/GenBank/DDBJ whole genome shotgun (WGS) entry which is preliminary data.</text>
</comment>
<dbReference type="RefSeq" id="WP_102227478.1">
    <property type="nucleotide sequence ID" value="NZ_PNFY01000005.1"/>
</dbReference>
<reference evidence="3 4" key="1">
    <citation type="submission" date="2017-09" db="EMBL/GenBank/DDBJ databases">
        <title>Bacterial strain isolated from the female urinary microbiota.</title>
        <authorList>
            <person name="Thomas-White K."/>
            <person name="Kumar N."/>
            <person name="Forster S."/>
            <person name="Putonti C."/>
            <person name="Lawley T."/>
            <person name="Wolfe A.J."/>
        </authorList>
    </citation>
    <scope>NUCLEOTIDE SEQUENCE [LARGE SCALE GENOMIC DNA]</scope>
    <source>
        <strain evidence="3 4">UMB0852</strain>
    </source>
</reference>
<keyword evidence="1" id="KW-0812">Transmembrane</keyword>
<name>A0A2N6SN79_9LACT</name>